<keyword evidence="6 10" id="KW-0249">Electron transport</keyword>
<feature type="binding site" evidence="10">
    <location>
        <position position="147"/>
    </location>
    <ligand>
        <name>[4Fe-4S] cluster</name>
        <dbReference type="ChEBI" id="CHEBI:49883"/>
        <label>2</label>
    </ligand>
</feature>
<feature type="transmembrane region" description="Helical" evidence="11">
    <location>
        <begin position="6"/>
        <end position="29"/>
    </location>
</feature>
<feature type="domain" description="4Fe-4S ferredoxin-type" evidence="12">
    <location>
        <begin position="206"/>
        <end position="234"/>
    </location>
</feature>
<name>A0A315XWW1_RUMFL</name>
<keyword evidence="11" id="KW-1133">Transmembrane helix</keyword>
<dbReference type="PROSITE" id="PS00198">
    <property type="entry name" value="4FE4S_FER_1"/>
    <property type="match status" value="2"/>
</dbReference>
<keyword evidence="8 10" id="KW-0411">Iron-sulfur</keyword>
<evidence type="ECO:0000256" key="8">
    <source>
        <dbReference type="ARBA" id="ARBA00023014"/>
    </source>
</evidence>
<keyword evidence="10" id="KW-1003">Cell membrane</keyword>
<feature type="domain" description="4Fe-4S ferredoxin-type" evidence="12">
    <location>
        <begin position="235"/>
        <end position="264"/>
    </location>
</feature>
<dbReference type="PANTHER" id="PTHR43560">
    <property type="entry name" value="ION-TRANSLOCATING OXIDOREDUCTASE COMPLEX SUBUNIT B"/>
    <property type="match status" value="1"/>
</dbReference>
<feature type="binding site" evidence="10">
    <location>
        <position position="180"/>
    </location>
    <ligand>
        <name>[4Fe-4S] cluster</name>
        <dbReference type="ChEBI" id="CHEBI:49883"/>
        <label>2</label>
    </ligand>
</feature>
<feature type="binding site" evidence="10">
    <location>
        <position position="170"/>
    </location>
    <ligand>
        <name>[4Fe-4S] cluster</name>
        <dbReference type="ChEBI" id="CHEBI:49883"/>
        <label>3</label>
    </ligand>
</feature>
<comment type="subcellular location">
    <subcellularLocation>
        <location evidence="10">Cell membrane</location>
    </subcellularLocation>
</comment>
<dbReference type="Pfam" id="PF13187">
    <property type="entry name" value="Fer4_9"/>
    <property type="match status" value="1"/>
</dbReference>
<dbReference type="InterPro" id="IPR050395">
    <property type="entry name" value="4Fe4S_Ferredoxin_RnfB"/>
</dbReference>
<comment type="cofactor">
    <cofactor evidence="10">
        <name>[4Fe-4S] cluster</name>
        <dbReference type="ChEBI" id="CHEBI:49883"/>
    </cofactor>
    <text evidence="10">Binds 3 [4Fe-4S] clusters.</text>
</comment>
<feature type="binding site" evidence="10">
    <location>
        <position position="49"/>
    </location>
    <ligand>
        <name>[4Fe-4S] cluster</name>
        <dbReference type="ChEBI" id="CHEBI:49883"/>
        <label>1</label>
    </ligand>
</feature>
<evidence type="ECO:0000256" key="7">
    <source>
        <dbReference type="ARBA" id="ARBA00023004"/>
    </source>
</evidence>
<dbReference type="InterPro" id="IPR017900">
    <property type="entry name" value="4Fe4S_Fe_S_CS"/>
</dbReference>
<proteinExistence type="inferred from homology"/>
<dbReference type="Proteomes" id="UP000245720">
    <property type="component" value="Unassembled WGS sequence"/>
</dbReference>
<protein>
    <recommendedName>
        <fullName evidence="10">Ion-translocating oxidoreductase complex subunit B</fullName>
        <ecNumber evidence="10">7.-.-.-</ecNumber>
    </recommendedName>
    <alternativeName>
        <fullName evidence="10">Rnf electron transport complex subunit B</fullName>
    </alternativeName>
</protein>
<comment type="subunit">
    <text evidence="10">The complex is composed of six subunits: RnfA, RnfB, RnfC, RnfD, RnfE and RnfG.</text>
</comment>
<evidence type="ECO:0000256" key="4">
    <source>
        <dbReference type="ARBA" id="ARBA00022737"/>
    </source>
</evidence>
<sequence length="266" mass="27130">MTTYLIPALILGGCGILAGVLLTIAAKVFHVEVDERIEKIGEALPQANCGACGFAGCADYAAAIVQKGAATNLCRPGGADAAGKIAAILGTAAAEVVPMTAIVHCSGDCNATSQAFLFDGVQSCKAVKRFYGGNGMCKYGCIGLGDCVNECEHDAIKVVNGVAKVIPALCGACGQCAAVCPNQLISIKPVSKHIDVLCSSGDNGKATKLVCKNGCIGCKICEKKCPNEAIMVNNFHASIDYSKCTNCGACMAACPAKVIHSCEVKS</sequence>
<dbReference type="PANTHER" id="PTHR43560:SF1">
    <property type="entry name" value="ION-TRANSLOCATING OXIDOREDUCTASE COMPLEX SUBUNIT B"/>
    <property type="match status" value="1"/>
</dbReference>
<keyword evidence="4 10" id="KW-0677">Repeat</keyword>
<feature type="binding site" evidence="10">
    <location>
        <position position="141"/>
    </location>
    <ligand>
        <name>[4Fe-4S] cluster</name>
        <dbReference type="ChEBI" id="CHEBI:49883"/>
        <label>2</label>
    </ligand>
</feature>
<evidence type="ECO:0000256" key="9">
    <source>
        <dbReference type="ARBA" id="ARBA00023136"/>
    </source>
</evidence>
<evidence type="ECO:0000256" key="5">
    <source>
        <dbReference type="ARBA" id="ARBA00022967"/>
    </source>
</evidence>
<dbReference type="Gene3D" id="3.30.70.20">
    <property type="match status" value="2"/>
</dbReference>
<dbReference type="PROSITE" id="PS51379">
    <property type="entry name" value="4FE4S_FER_2"/>
    <property type="match status" value="3"/>
</dbReference>
<dbReference type="GO" id="GO:0046872">
    <property type="term" value="F:metal ion binding"/>
    <property type="evidence" value="ECO:0007669"/>
    <property type="project" value="UniProtKB-KW"/>
</dbReference>
<evidence type="ECO:0000256" key="2">
    <source>
        <dbReference type="ARBA" id="ARBA00022485"/>
    </source>
</evidence>
<dbReference type="InterPro" id="IPR007202">
    <property type="entry name" value="4Fe-4S_dom"/>
</dbReference>
<accession>A0A315XWW1</accession>
<evidence type="ECO:0000259" key="13">
    <source>
        <dbReference type="PROSITE" id="PS51656"/>
    </source>
</evidence>
<organism evidence="14 15">
    <name type="scientific">Ruminococcus flavefaciens</name>
    <dbReference type="NCBI Taxonomy" id="1265"/>
    <lineage>
        <taxon>Bacteria</taxon>
        <taxon>Bacillati</taxon>
        <taxon>Bacillota</taxon>
        <taxon>Clostridia</taxon>
        <taxon>Eubacteriales</taxon>
        <taxon>Oscillospiraceae</taxon>
        <taxon>Ruminococcus</taxon>
    </lineage>
</organism>
<comment type="caution">
    <text evidence="14">The sequence shown here is derived from an EMBL/GenBank/DDBJ whole genome shotgun (WGS) entry which is preliminary data.</text>
</comment>
<feature type="binding site" evidence="10">
    <location>
        <position position="151"/>
    </location>
    <ligand>
        <name>[4Fe-4S] cluster</name>
        <dbReference type="ChEBI" id="CHEBI:49883"/>
        <label>3</label>
    </ligand>
</feature>
<evidence type="ECO:0000259" key="12">
    <source>
        <dbReference type="PROSITE" id="PS51379"/>
    </source>
</evidence>
<dbReference type="Pfam" id="PF04060">
    <property type="entry name" value="FeS"/>
    <property type="match status" value="1"/>
</dbReference>
<dbReference type="RefSeq" id="WP_109727579.1">
    <property type="nucleotide sequence ID" value="NZ_QGDI01000012.1"/>
</dbReference>
<keyword evidence="5 10" id="KW-1278">Translocase</keyword>
<comment type="function">
    <text evidence="10">Part of a membrane-bound complex that couples electron transfer with translocation of ions across the membrane.</text>
</comment>
<gene>
    <name evidence="10" type="primary">rnfB</name>
    <name evidence="14" type="ORF">IE37_02872</name>
</gene>
<comment type="caution">
    <text evidence="10">Lacks conserved residue(s) required for the propagation of feature annotation.</text>
</comment>
<dbReference type="Gene3D" id="1.10.15.40">
    <property type="entry name" value="Electron transport complex subunit B, putative Fe-S cluster"/>
    <property type="match status" value="1"/>
</dbReference>
<dbReference type="EMBL" id="QGDI01000012">
    <property type="protein sequence ID" value="PWJ10830.1"/>
    <property type="molecule type" value="Genomic_DNA"/>
</dbReference>
<dbReference type="InterPro" id="IPR010207">
    <property type="entry name" value="Elect_transpt_cplx_RnfB/RsxB"/>
</dbReference>
<dbReference type="SUPFAM" id="SSF54862">
    <property type="entry name" value="4Fe-4S ferredoxins"/>
    <property type="match status" value="1"/>
</dbReference>
<evidence type="ECO:0000313" key="15">
    <source>
        <dbReference type="Proteomes" id="UP000245720"/>
    </source>
</evidence>
<comment type="similarity">
    <text evidence="10">Belongs to the 4Fe4S bacterial-type ferredoxin family. RnfB subfamily.</text>
</comment>
<feature type="domain" description="4Fe-4S" evidence="13">
    <location>
        <begin position="32"/>
        <end position="91"/>
    </location>
</feature>
<keyword evidence="2 10" id="KW-0004">4Fe-4S</keyword>
<feature type="binding site" evidence="10">
    <location>
        <position position="137"/>
    </location>
    <ligand>
        <name>[4Fe-4S] cluster</name>
        <dbReference type="ChEBI" id="CHEBI:49883"/>
        <label>2</label>
    </ligand>
</feature>
<keyword evidence="7 10" id="KW-0408">Iron</keyword>
<dbReference type="NCBIfam" id="TIGR01944">
    <property type="entry name" value="rnfB"/>
    <property type="match status" value="1"/>
</dbReference>
<evidence type="ECO:0000256" key="3">
    <source>
        <dbReference type="ARBA" id="ARBA00022723"/>
    </source>
</evidence>
<dbReference type="EC" id="7.-.-.-" evidence="10"/>
<feature type="binding site" evidence="10">
    <location>
        <position position="57"/>
    </location>
    <ligand>
        <name>[4Fe-4S] cluster</name>
        <dbReference type="ChEBI" id="CHEBI:49883"/>
        <label>1</label>
    </ligand>
</feature>
<keyword evidence="1 10" id="KW-0813">Transport</keyword>
<dbReference type="GO" id="GO:0005886">
    <property type="term" value="C:plasma membrane"/>
    <property type="evidence" value="ECO:0007669"/>
    <property type="project" value="UniProtKB-SubCell"/>
</dbReference>
<dbReference type="GO" id="GO:0051539">
    <property type="term" value="F:4 iron, 4 sulfur cluster binding"/>
    <property type="evidence" value="ECO:0007669"/>
    <property type="project" value="UniProtKB-UniRule"/>
</dbReference>
<dbReference type="HAMAP" id="MF_00463">
    <property type="entry name" value="RsxB_RnfB"/>
    <property type="match status" value="1"/>
</dbReference>
<dbReference type="AlphaFoldDB" id="A0A315XWW1"/>
<evidence type="ECO:0000256" key="1">
    <source>
        <dbReference type="ARBA" id="ARBA00022448"/>
    </source>
</evidence>
<evidence type="ECO:0000256" key="10">
    <source>
        <dbReference type="HAMAP-Rule" id="MF_00463"/>
    </source>
</evidence>
<dbReference type="GO" id="GO:0022900">
    <property type="term" value="P:electron transport chain"/>
    <property type="evidence" value="ECO:0007669"/>
    <property type="project" value="UniProtKB-UniRule"/>
</dbReference>
<evidence type="ECO:0000313" key="14">
    <source>
        <dbReference type="EMBL" id="PWJ10830.1"/>
    </source>
</evidence>
<dbReference type="OrthoDB" id="9789936at2"/>
<dbReference type="Pfam" id="PF00037">
    <property type="entry name" value="Fer4"/>
    <property type="match status" value="1"/>
</dbReference>
<feature type="binding site" evidence="10">
    <location>
        <position position="74"/>
    </location>
    <ligand>
        <name>[4Fe-4S] cluster</name>
        <dbReference type="ChEBI" id="CHEBI:49883"/>
        <label>1</label>
    </ligand>
</feature>
<dbReference type="PROSITE" id="PS51656">
    <property type="entry name" value="4FE4S"/>
    <property type="match status" value="1"/>
</dbReference>
<feature type="domain" description="4Fe-4S ferredoxin-type" evidence="12">
    <location>
        <begin position="161"/>
        <end position="190"/>
    </location>
</feature>
<keyword evidence="9 10" id="KW-0472">Membrane</keyword>
<evidence type="ECO:0000256" key="6">
    <source>
        <dbReference type="ARBA" id="ARBA00022982"/>
    </source>
</evidence>
<feature type="binding site" evidence="10">
    <location>
        <position position="173"/>
    </location>
    <ligand>
        <name>[4Fe-4S] cluster</name>
        <dbReference type="ChEBI" id="CHEBI:49883"/>
        <label>3</label>
    </ligand>
</feature>
<dbReference type="STRING" id="1265.SAMN02910280_0745"/>
<keyword evidence="11" id="KW-0812">Transmembrane</keyword>
<reference evidence="14 15" key="1">
    <citation type="submission" date="2018-05" db="EMBL/GenBank/DDBJ databases">
        <title>The Hungate 1000. A catalogue of reference genomes from the rumen microbiome.</title>
        <authorList>
            <person name="Kelly W."/>
        </authorList>
    </citation>
    <scope>NUCLEOTIDE SEQUENCE [LARGE SCALE GENOMIC DNA]</scope>
    <source>
        <strain evidence="14 15">SAb67</strain>
    </source>
</reference>
<dbReference type="CDD" id="cd10549">
    <property type="entry name" value="MtMvhB_like"/>
    <property type="match status" value="1"/>
</dbReference>
<dbReference type="InterPro" id="IPR017896">
    <property type="entry name" value="4Fe4S_Fe-S-bd"/>
</dbReference>
<feature type="binding site" evidence="10">
    <location>
        <position position="176"/>
    </location>
    <ligand>
        <name>[4Fe-4S] cluster</name>
        <dbReference type="ChEBI" id="CHEBI:49883"/>
        <label>3</label>
    </ligand>
</feature>
<feature type="region of interest" description="Hydrophobic" evidence="10">
    <location>
        <begin position="1"/>
        <end position="26"/>
    </location>
</feature>
<feature type="binding site" evidence="10">
    <location>
        <position position="52"/>
    </location>
    <ligand>
        <name>[4Fe-4S] cluster</name>
        <dbReference type="ChEBI" id="CHEBI:49883"/>
        <label>1</label>
    </ligand>
</feature>
<evidence type="ECO:0000256" key="11">
    <source>
        <dbReference type="SAM" id="Phobius"/>
    </source>
</evidence>
<keyword evidence="3 10" id="KW-0479">Metal-binding</keyword>
<dbReference type="GO" id="GO:0009055">
    <property type="term" value="F:electron transfer activity"/>
    <property type="evidence" value="ECO:0007669"/>
    <property type="project" value="InterPro"/>
</dbReference>